<dbReference type="InterPro" id="IPR036291">
    <property type="entry name" value="NAD(P)-bd_dom_sf"/>
</dbReference>
<name>A0A1B0D394_PHLPP</name>
<reference evidence="2" key="1">
    <citation type="submission" date="2022-08" db="UniProtKB">
        <authorList>
            <consortium name="EnsemblMetazoa"/>
        </authorList>
    </citation>
    <scope>IDENTIFICATION</scope>
    <source>
        <strain evidence="2">Israel</strain>
    </source>
</reference>
<dbReference type="SUPFAM" id="SSF51735">
    <property type="entry name" value="NAD(P)-binding Rossmann-fold domains"/>
    <property type="match status" value="1"/>
</dbReference>
<proteinExistence type="inferred from homology"/>
<dbReference type="Pfam" id="PF00106">
    <property type="entry name" value="adh_short"/>
    <property type="match status" value="1"/>
</dbReference>
<organism evidence="2 3">
    <name type="scientific">Phlebotomus papatasi</name>
    <name type="common">Sandfly</name>
    <dbReference type="NCBI Taxonomy" id="29031"/>
    <lineage>
        <taxon>Eukaryota</taxon>
        <taxon>Metazoa</taxon>
        <taxon>Ecdysozoa</taxon>
        <taxon>Arthropoda</taxon>
        <taxon>Hexapoda</taxon>
        <taxon>Insecta</taxon>
        <taxon>Pterygota</taxon>
        <taxon>Neoptera</taxon>
        <taxon>Endopterygota</taxon>
        <taxon>Diptera</taxon>
        <taxon>Nematocera</taxon>
        <taxon>Psychodoidea</taxon>
        <taxon>Psychodidae</taxon>
        <taxon>Phlebotomus</taxon>
        <taxon>Phlebotomus</taxon>
    </lineage>
</organism>
<evidence type="ECO:0000313" key="3">
    <source>
        <dbReference type="Proteomes" id="UP000092462"/>
    </source>
</evidence>
<dbReference type="PRINTS" id="PR00080">
    <property type="entry name" value="SDRFAMILY"/>
</dbReference>
<evidence type="ECO:0000256" key="1">
    <source>
        <dbReference type="RuleBase" id="RU000363"/>
    </source>
</evidence>
<dbReference type="GO" id="GO:0005811">
    <property type="term" value="C:lipid droplet"/>
    <property type="evidence" value="ECO:0007669"/>
    <property type="project" value="TreeGrafter"/>
</dbReference>
<dbReference type="GO" id="GO:0016616">
    <property type="term" value="F:oxidoreductase activity, acting on the CH-OH group of donors, NAD or NADP as acceptor"/>
    <property type="evidence" value="ECO:0007669"/>
    <property type="project" value="TreeGrafter"/>
</dbReference>
<dbReference type="InterPro" id="IPR002347">
    <property type="entry name" value="SDR_fam"/>
</dbReference>
<dbReference type="Proteomes" id="UP000092462">
    <property type="component" value="Unassembled WGS sequence"/>
</dbReference>
<dbReference type="PANTHER" id="PTHR24322:SF748">
    <property type="entry name" value="FI23927P1-RELATED"/>
    <property type="match status" value="1"/>
</dbReference>
<dbReference type="AlphaFoldDB" id="A0A1B0D394"/>
<dbReference type="PRINTS" id="PR00081">
    <property type="entry name" value="GDHRDH"/>
</dbReference>
<dbReference type="EnsemblMetazoa" id="PPAI001817-RA">
    <property type="protein sequence ID" value="PPAI001817-PA"/>
    <property type="gene ID" value="PPAI001817"/>
</dbReference>
<protein>
    <submittedName>
        <fullName evidence="2">Uncharacterized protein</fullName>
    </submittedName>
</protein>
<dbReference type="VEuPathDB" id="VectorBase:PPAI001817"/>
<dbReference type="VEuPathDB" id="VectorBase:PPAPM1_011952"/>
<dbReference type="PANTHER" id="PTHR24322">
    <property type="entry name" value="PKSB"/>
    <property type="match status" value="1"/>
</dbReference>
<comment type="similarity">
    <text evidence="1">Belongs to the short-chain dehydrogenases/reductases (SDR) family.</text>
</comment>
<sequence length="289" mass="32585">MDTTRIFGDDSLGYVTSGEAQTTILSRIFITVKYSIRIFACLTGECLLFVFWRAYRWRKTKDISDQVALVTGGGNGLGRAIALRLAMEKCHVAIVDLNIEAAEKTATEVQSLGVKAKAYKLDVSNYDQLVNLRSQILNDLGFVNILINNAGLLALVPMYDTPKDHIQRVIDVNISSQIWTTKIFLEDMVHQGGGHIVQICSIYGLIQGKSTLYSMSKHAIHAFMSCLREEIHWKKWQDKIKITSVYPFFIATRKELIDAVKKGEMIINSPEYAADKVVQAIKKEEEYNL</sequence>
<dbReference type="Gene3D" id="3.40.50.720">
    <property type="entry name" value="NAD(P)-binding Rossmann-like Domain"/>
    <property type="match status" value="1"/>
</dbReference>
<evidence type="ECO:0000313" key="2">
    <source>
        <dbReference type="EnsemblMetazoa" id="PPAI001817-PA"/>
    </source>
</evidence>
<accession>A0A1B0D394</accession>
<keyword evidence="3" id="KW-1185">Reference proteome</keyword>
<dbReference type="EMBL" id="AJVK01023378">
    <property type="status" value="NOT_ANNOTATED_CDS"/>
    <property type="molecule type" value="Genomic_DNA"/>
</dbReference>